<keyword evidence="2" id="KW-0472">Membrane</keyword>
<gene>
    <name evidence="3" type="ORF">C5746_39525</name>
</gene>
<evidence type="ECO:0000313" key="3">
    <source>
        <dbReference type="EMBL" id="AXE82005.1"/>
    </source>
</evidence>
<protein>
    <recommendedName>
        <fullName evidence="5">SdpA family antimicrobial peptide system protein</fullName>
    </recommendedName>
</protein>
<keyword evidence="2" id="KW-1133">Transmembrane helix</keyword>
<evidence type="ECO:0008006" key="5">
    <source>
        <dbReference type="Google" id="ProtNLM"/>
    </source>
</evidence>
<feature type="transmembrane region" description="Helical" evidence="2">
    <location>
        <begin position="97"/>
        <end position="118"/>
    </location>
</feature>
<reference evidence="3 4" key="1">
    <citation type="journal article" date="2018" name="Front. Microbiol.">
        <title>Genome Sequencing of Streptomyces atratus SCSIOZH16 and Activation Production of Nocardamine via Metabolic Engineering.</title>
        <authorList>
            <person name="Li Y."/>
            <person name="Zhang C."/>
            <person name="Liu C."/>
            <person name="Ju J."/>
            <person name="Ma J."/>
        </authorList>
    </citation>
    <scope>NUCLEOTIDE SEQUENCE [LARGE SCALE GENOMIC DNA]</scope>
    <source>
        <strain evidence="3 4">SCSIO_ZH16</strain>
    </source>
</reference>
<dbReference type="EMBL" id="CP027306">
    <property type="protein sequence ID" value="AXE82005.1"/>
    <property type="molecule type" value="Genomic_DNA"/>
</dbReference>
<name>A0A2Z5JRI2_STRAR</name>
<dbReference type="NCBIfam" id="TIGR04034">
    <property type="entry name" value="export_SdpA"/>
    <property type="match status" value="1"/>
</dbReference>
<dbReference type="AlphaFoldDB" id="A0A2Z5JRI2"/>
<evidence type="ECO:0000256" key="2">
    <source>
        <dbReference type="SAM" id="Phobius"/>
    </source>
</evidence>
<organism evidence="3 4">
    <name type="scientific">Streptomyces atratus</name>
    <dbReference type="NCBI Taxonomy" id="1893"/>
    <lineage>
        <taxon>Bacteria</taxon>
        <taxon>Bacillati</taxon>
        <taxon>Actinomycetota</taxon>
        <taxon>Actinomycetes</taxon>
        <taxon>Kitasatosporales</taxon>
        <taxon>Streptomycetaceae</taxon>
        <taxon>Streptomyces</taxon>
    </lineage>
</organism>
<accession>A0A2Z5JRI2</accession>
<dbReference type="Pfam" id="PF17418">
    <property type="entry name" value="SdpA"/>
    <property type="match status" value="1"/>
</dbReference>
<dbReference type="KEGG" id="sata:C5746_39525"/>
<feature type="region of interest" description="Disordered" evidence="1">
    <location>
        <begin position="1"/>
        <end position="27"/>
    </location>
</feature>
<feature type="region of interest" description="Disordered" evidence="1">
    <location>
        <begin position="66"/>
        <end position="86"/>
    </location>
</feature>
<dbReference type="InterPro" id="IPR023902">
    <property type="entry name" value="Sporulation_SdpA"/>
</dbReference>
<evidence type="ECO:0000313" key="4">
    <source>
        <dbReference type="Proteomes" id="UP000252698"/>
    </source>
</evidence>
<dbReference type="Proteomes" id="UP000252698">
    <property type="component" value="Chromosome"/>
</dbReference>
<evidence type="ECO:0000256" key="1">
    <source>
        <dbReference type="SAM" id="MobiDB-lite"/>
    </source>
</evidence>
<sequence>MVLHGRVRGHLRERRRRRQRRRVRERCSCHQRPRNRRGRYVVSRGWQPDRLGYRARRVCRRPHLCTDVSRGPASTEQNADERTAEGRGLEPIHSVSVLASAAGGILLVGVLLAGSIFFSLPSNVLSTRDGGDLRVLSARFLPQSWAFFTKPPSDPEFVPYVVSDEGVAYAARLPNSRSDNLYGLTRRQRTQGPEVASMANQVQAWKDCEEIEGDCPAVVAGSSVPTSVTNSSPVPTLCGRLVLVESRPIPWKFRDRYEGWRLDKKAALVEAKCSRRK</sequence>
<keyword evidence="2" id="KW-0812">Transmembrane</keyword>
<proteinExistence type="predicted"/>
<dbReference type="PROSITE" id="PS50096">
    <property type="entry name" value="IQ"/>
    <property type="match status" value="1"/>
</dbReference>